<evidence type="ECO:0000256" key="8">
    <source>
        <dbReference type="ARBA" id="ARBA00022729"/>
    </source>
</evidence>
<feature type="transmembrane region" description="Helical" evidence="15">
    <location>
        <begin position="132"/>
        <end position="153"/>
    </location>
</feature>
<evidence type="ECO:0000259" key="17">
    <source>
        <dbReference type="PROSITE" id="PS52012"/>
    </source>
</evidence>
<accession>A0A0F7U0P7</accession>
<evidence type="ECO:0000313" key="19">
    <source>
        <dbReference type="EMBL" id="OOQ83923.1"/>
    </source>
</evidence>
<feature type="disulfide bond" evidence="14">
    <location>
        <begin position="55"/>
        <end position="88"/>
    </location>
</feature>
<keyword evidence="6" id="KW-0325">Glycoprotein</keyword>
<keyword evidence="11 14" id="KW-1015">Disulfide bond</keyword>
<dbReference type="InterPro" id="IPR052337">
    <property type="entry name" value="SAT4-like"/>
</dbReference>
<evidence type="ECO:0000256" key="16">
    <source>
        <dbReference type="SAM" id="SignalP"/>
    </source>
</evidence>
<evidence type="ECO:0000256" key="5">
    <source>
        <dbReference type="ARBA" id="ARBA00022525"/>
    </source>
</evidence>
<evidence type="ECO:0000313" key="21">
    <source>
        <dbReference type="Proteomes" id="UP000190744"/>
    </source>
</evidence>
<organism evidence="18 20">
    <name type="scientific">Penicillium brasilianum</name>
    <dbReference type="NCBI Taxonomy" id="104259"/>
    <lineage>
        <taxon>Eukaryota</taxon>
        <taxon>Fungi</taxon>
        <taxon>Dikarya</taxon>
        <taxon>Ascomycota</taxon>
        <taxon>Pezizomycotina</taxon>
        <taxon>Eurotiomycetes</taxon>
        <taxon>Eurotiomycetidae</taxon>
        <taxon>Eurotiales</taxon>
        <taxon>Aspergillaceae</taxon>
        <taxon>Penicillium</taxon>
    </lineage>
</organism>
<dbReference type="InterPro" id="IPR008427">
    <property type="entry name" value="Extracellular_membr_CFEM_dom"/>
</dbReference>
<dbReference type="Proteomes" id="UP000042958">
    <property type="component" value="Unassembled WGS sequence"/>
</dbReference>
<feature type="domain" description="CFEM" evidence="17">
    <location>
        <begin position="4"/>
        <end position="115"/>
    </location>
</feature>
<keyword evidence="5" id="KW-0964">Secreted</keyword>
<dbReference type="AlphaFoldDB" id="A0A0F7U0P7"/>
<dbReference type="STRING" id="104259.A0A0F7U0P7"/>
<dbReference type="EMBL" id="CDHK01000010">
    <property type="protein sequence ID" value="CEJ61230.1"/>
    <property type="molecule type" value="Genomic_DNA"/>
</dbReference>
<comment type="similarity">
    <text evidence="13">Belongs to the SAT4 family.</text>
</comment>
<feature type="transmembrane region" description="Helical" evidence="15">
    <location>
        <begin position="210"/>
        <end position="231"/>
    </location>
</feature>
<feature type="chain" id="PRO_5014227058" evidence="16">
    <location>
        <begin position="23"/>
        <end position="417"/>
    </location>
</feature>
<evidence type="ECO:0000256" key="1">
    <source>
        <dbReference type="ARBA" id="ARBA00004141"/>
    </source>
</evidence>
<evidence type="ECO:0000256" key="14">
    <source>
        <dbReference type="PROSITE-ProRule" id="PRU01356"/>
    </source>
</evidence>
<dbReference type="Pfam" id="PF20684">
    <property type="entry name" value="Fung_rhodopsin"/>
    <property type="match status" value="1"/>
</dbReference>
<evidence type="ECO:0000256" key="12">
    <source>
        <dbReference type="ARBA" id="ARBA00023288"/>
    </source>
</evidence>
<feature type="transmembrane region" description="Helical" evidence="15">
    <location>
        <begin position="259"/>
        <end position="279"/>
    </location>
</feature>
<feature type="disulfide bond" evidence="14">
    <location>
        <begin position="46"/>
        <end position="53"/>
    </location>
</feature>
<dbReference type="GO" id="GO:0046872">
    <property type="term" value="F:metal ion binding"/>
    <property type="evidence" value="ECO:0007669"/>
    <property type="project" value="UniProtKB-UniRule"/>
</dbReference>
<evidence type="ECO:0000256" key="6">
    <source>
        <dbReference type="ARBA" id="ARBA00022622"/>
    </source>
</evidence>
<evidence type="ECO:0000256" key="10">
    <source>
        <dbReference type="ARBA" id="ARBA00023136"/>
    </source>
</evidence>
<feature type="signal peptide" evidence="16">
    <location>
        <begin position="1"/>
        <end position="22"/>
    </location>
</feature>
<feature type="binding site" description="axial binding residue" evidence="14">
    <location>
        <position position="50"/>
    </location>
    <ligand>
        <name>heme</name>
        <dbReference type="ChEBI" id="CHEBI:30413"/>
    </ligand>
    <ligandPart>
        <name>Fe</name>
        <dbReference type="ChEBI" id="CHEBI:18248"/>
    </ligandPart>
</feature>
<reference evidence="20" key="2">
    <citation type="journal article" date="2015" name="Genome Announc.">
        <title>Draft genome sequence of the fungus Penicillium brasilianum MG11.</title>
        <authorList>
            <person name="Horn F."/>
            <person name="Linde J."/>
            <person name="Mattern D.J."/>
            <person name="Walther G."/>
            <person name="Guthke R."/>
            <person name="Brakhage A.A."/>
            <person name="Valiante V."/>
        </authorList>
    </citation>
    <scope>NUCLEOTIDE SEQUENCE [LARGE SCALE GENOMIC DNA]</scope>
    <source>
        <strain evidence="20">MG11</strain>
    </source>
</reference>
<comment type="similarity">
    <text evidence="4">Belongs to the RBT5 family.</text>
</comment>
<keyword evidence="12" id="KW-0449">Lipoprotein</keyword>
<dbReference type="Proteomes" id="UP000190744">
    <property type="component" value="Unassembled WGS sequence"/>
</dbReference>
<feature type="transmembrane region" description="Helical" evidence="15">
    <location>
        <begin position="98"/>
        <end position="120"/>
    </location>
</feature>
<keyword evidence="14" id="KW-0349">Heme</keyword>
<feature type="transmembrane region" description="Helical" evidence="15">
    <location>
        <begin position="291"/>
        <end position="310"/>
    </location>
</feature>
<evidence type="ECO:0000313" key="20">
    <source>
        <dbReference type="Proteomes" id="UP000042958"/>
    </source>
</evidence>
<dbReference type="EMBL" id="LJBN01000188">
    <property type="protein sequence ID" value="OOQ83923.1"/>
    <property type="molecule type" value="Genomic_DNA"/>
</dbReference>
<keyword evidence="14" id="KW-0408">Iron</keyword>
<keyword evidence="7 15" id="KW-0812">Transmembrane</keyword>
<evidence type="ECO:0000313" key="18">
    <source>
        <dbReference type="EMBL" id="CEJ61230.1"/>
    </source>
</evidence>
<feature type="disulfide bond" evidence="14">
    <location>
        <begin position="32"/>
        <end position="72"/>
    </location>
</feature>
<feature type="disulfide bond" evidence="14">
    <location>
        <begin position="36"/>
        <end position="67"/>
    </location>
</feature>
<evidence type="ECO:0000256" key="4">
    <source>
        <dbReference type="ARBA" id="ARBA00010031"/>
    </source>
</evidence>
<dbReference type="Pfam" id="PF05730">
    <property type="entry name" value="CFEM"/>
    <property type="match status" value="1"/>
</dbReference>
<dbReference type="GO" id="GO:0005576">
    <property type="term" value="C:extracellular region"/>
    <property type="evidence" value="ECO:0007669"/>
    <property type="project" value="UniProtKB-SubCell"/>
</dbReference>
<dbReference type="SMART" id="SM00747">
    <property type="entry name" value="CFEM"/>
    <property type="match status" value="1"/>
</dbReference>
<evidence type="ECO:0000256" key="15">
    <source>
        <dbReference type="SAM" id="Phobius"/>
    </source>
</evidence>
<gene>
    <name evidence="19" type="ORF">PEBR_32463</name>
    <name evidence="18" type="ORF">PMG11_09767</name>
</gene>
<sequence length="417" mass="46147">MQVLKIAVLVGFLFAATAKAGAEQLAATLPSCALDCMMSSMTRTSCAATDQKCLCTDTKYTTALEECVLASCTIRESLTTKNVTTSACGAPVRDRTKLVSYAGVGGGIVALIAYILRMVARFKCSGTFGMDDWTMTLTMCLMIPLSAFSVVLADTGLGRDLWTLPLDNITHILYIYFWDELIYLSILPLTKVSILCFYLRIFPERRFRIVTYFIIGLNLSYLVVFVLISVFQCRPLPGAWLHWDGEGDYQCNNINAQGWAAAIINMVLDIIVMALPLRQLYHLNLSGRKKAFVMCMFGLGIFVTLVSILRLNSLIHFASTDNLTWDYVTIGYWSTIECDVGVICACLPAIRSLLRQAAPGIFGDTEQTKSYGMNSHTRGNSRLDGSVYVQGKGESRQFYPLGDIETSSQAHLQQRAQ</sequence>
<dbReference type="PROSITE" id="PS52012">
    <property type="entry name" value="CFEM"/>
    <property type="match status" value="1"/>
</dbReference>
<evidence type="ECO:0000256" key="3">
    <source>
        <dbReference type="ARBA" id="ARBA00004613"/>
    </source>
</evidence>
<protein>
    <submittedName>
        <fullName evidence="19">CFEM domain protein</fullName>
    </submittedName>
</protein>
<comment type="subcellular location">
    <subcellularLocation>
        <location evidence="2">Membrane</location>
        <topology evidence="2">Lipid-anchor</topology>
        <topology evidence="2">GPI-anchor</topology>
    </subcellularLocation>
    <subcellularLocation>
        <location evidence="1">Membrane</location>
        <topology evidence="1">Multi-pass membrane protein</topology>
    </subcellularLocation>
    <subcellularLocation>
        <location evidence="3">Secreted</location>
    </subcellularLocation>
</comment>
<evidence type="ECO:0000256" key="11">
    <source>
        <dbReference type="ARBA" id="ARBA00023157"/>
    </source>
</evidence>
<evidence type="ECO:0000256" key="2">
    <source>
        <dbReference type="ARBA" id="ARBA00004589"/>
    </source>
</evidence>
<evidence type="ECO:0000256" key="7">
    <source>
        <dbReference type="ARBA" id="ARBA00022692"/>
    </source>
</evidence>
<keyword evidence="20" id="KW-1185">Reference proteome</keyword>
<keyword evidence="6" id="KW-0336">GPI-anchor</keyword>
<reference evidence="21" key="4">
    <citation type="submission" date="2015-09" db="EMBL/GenBank/DDBJ databases">
        <authorList>
            <person name="Fill T.P."/>
            <person name="Baretta J.F."/>
            <person name="de Almeida L.G."/>
            <person name="Rocha M."/>
            <person name="de Souza D.H."/>
            <person name="Malavazi I."/>
            <person name="Cerdeira L.T."/>
            <person name="Hong H."/>
            <person name="Samborskyy M."/>
            <person name="de Vasconcelos A.T."/>
            <person name="Leadlay P."/>
            <person name="Rodrigues-Filho E."/>
        </authorList>
    </citation>
    <scope>NUCLEOTIDE SEQUENCE [LARGE SCALE GENOMIC DNA]</scope>
    <source>
        <strain evidence="21">LaBioMMi 136</strain>
    </source>
</reference>
<keyword evidence="10 15" id="KW-0472">Membrane</keyword>
<dbReference type="GO" id="GO:0098552">
    <property type="term" value="C:side of membrane"/>
    <property type="evidence" value="ECO:0007669"/>
    <property type="project" value="UniProtKB-KW"/>
</dbReference>
<evidence type="ECO:0000256" key="13">
    <source>
        <dbReference type="ARBA" id="ARBA00038359"/>
    </source>
</evidence>
<dbReference type="OrthoDB" id="2496787at2759"/>
<dbReference type="PANTHER" id="PTHR33048:SF160">
    <property type="entry name" value="SAT4 FAMILY MEMBRANE PROTEIN"/>
    <property type="match status" value="1"/>
</dbReference>
<reference evidence="19" key="3">
    <citation type="submission" date="2015-09" db="EMBL/GenBank/DDBJ databases">
        <authorList>
            <person name="Jackson K.R."/>
            <person name="Lunt B.L."/>
            <person name="Fisher J.N.B."/>
            <person name="Gardner A.V."/>
            <person name="Bailey M.E."/>
            <person name="Deus L.M."/>
            <person name="Earl A.S."/>
            <person name="Gibby P.D."/>
            <person name="Hartmann K.A."/>
            <person name="Liu J.E."/>
            <person name="Manci A.M."/>
            <person name="Nielsen D.A."/>
            <person name="Solomon M.B."/>
            <person name="Breakwell D.P."/>
            <person name="Burnett S.H."/>
            <person name="Grose J.H."/>
        </authorList>
    </citation>
    <scope>NUCLEOTIDE SEQUENCE [LARGE SCALE GENOMIC DNA]</scope>
    <source>
        <strain evidence="19">LaBioMMi 136</strain>
    </source>
</reference>
<feature type="transmembrane region" description="Helical" evidence="15">
    <location>
        <begin position="330"/>
        <end position="350"/>
    </location>
</feature>
<proteinExistence type="inferred from homology"/>
<reference evidence="18" key="1">
    <citation type="submission" date="2014-11" db="EMBL/GenBank/DDBJ databases">
        <authorList>
            <person name="Zhu J."/>
            <person name="Qi W."/>
            <person name="Song R."/>
        </authorList>
    </citation>
    <scope>NUCLEOTIDE SEQUENCE [LARGE SCALE GENOMIC DNA]</scope>
</reference>
<feature type="transmembrane region" description="Helical" evidence="15">
    <location>
        <begin position="173"/>
        <end position="198"/>
    </location>
</feature>
<name>A0A0F7U0P7_PENBI</name>
<evidence type="ECO:0000256" key="9">
    <source>
        <dbReference type="ARBA" id="ARBA00022989"/>
    </source>
</evidence>
<keyword evidence="14" id="KW-0479">Metal-binding</keyword>
<keyword evidence="8 16" id="KW-0732">Signal</keyword>
<dbReference type="InterPro" id="IPR049326">
    <property type="entry name" value="Rhodopsin_dom_fungi"/>
</dbReference>
<dbReference type="PANTHER" id="PTHR33048">
    <property type="entry name" value="PTH11-LIKE INTEGRAL MEMBRANE PROTEIN (AFU_ORTHOLOGUE AFUA_5G11245)"/>
    <property type="match status" value="1"/>
</dbReference>
<keyword evidence="9 15" id="KW-1133">Transmembrane helix</keyword>